<dbReference type="InterPro" id="IPR036069">
    <property type="entry name" value="DUF34/NIF3_sf"/>
</dbReference>
<sequence>MASSRAVRTITNASDSWDNTGLLVEAALEEETNKSQENEPLNVLLTIDLTASVCNEALVKKSSMIMAYHPFIFRGLKAVTTKDPQQTSLLKLVKAGISVYCPHTAVDAAVGGVNDWLASALSNDKESERYAIEKTTVPGHEDGGGMGRFVRLTEPVPVQELISRAKVALGLKHVQVAMAPKHQQGGLVETIAVCAGSGGGLLRGVAADLHFTGELGHHEALFLKETGTSAIICGHSNTERPFLQVLKSQLQKQLEKDHSGSVKVEVSETDEDPLQVY</sequence>
<reference evidence="4" key="1">
    <citation type="journal article" date="2019" name="G3 (Bethesda)">
        <title>Genome Assemblies of Two Rare Opportunistic Yeast Pathogens: Diutina rugosa (syn. Candida rugosa) and Trichomonascus ciferrii (syn. Candida ciferrii).</title>
        <authorList>
            <person name="Mixao V."/>
            <person name="Saus E."/>
            <person name="Hansen A.P."/>
            <person name="Lass-Florl C."/>
            <person name="Gabaldon T."/>
        </authorList>
    </citation>
    <scope>NUCLEOTIDE SEQUENCE</scope>
    <source>
        <strain evidence="4">CBS 4856</strain>
    </source>
</reference>
<evidence type="ECO:0008006" key="6">
    <source>
        <dbReference type="Google" id="ProtNLM"/>
    </source>
</evidence>
<dbReference type="PANTHER" id="PTHR13799:SF13">
    <property type="entry name" value="NIF3-LIKE PROTEIN 1"/>
    <property type="match status" value="1"/>
</dbReference>
<protein>
    <recommendedName>
        <fullName evidence="6">YbgI/family dinuclear metal center protein</fullName>
    </recommendedName>
</protein>
<comment type="caution">
    <text evidence="4">The sequence shown here is derived from an EMBL/GenBank/DDBJ whole genome shotgun (WGS) entry which is preliminary data.</text>
</comment>
<name>A0A642UUU8_9ASCO</name>
<dbReference type="SUPFAM" id="SSF102705">
    <property type="entry name" value="NIF3 (NGG1p interacting factor 3)-like"/>
    <property type="match status" value="1"/>
</dbReference>
<keyword evidence="5" id="KW-1185">Reference proteome</keyword>
<dbReference type="GO" id="GO:0046872">
    <property type="term" value="F:metal ion binding"/>
    <property type="evidence" value="ECO:0007669"/>
    <property type="project" value="UniProtKB-KW"/>
</dbReference>
<gene>
    <name evidence="4" type="ORF">TRICI_005248</name>
</gene>
<dbReference type="Pfam" id="PF01784">
    <property type="entry name" value="DUF34_NIF3"/>
    <property type="match status" value="1"/>
</dbReference>
<feature type="binding site" evidence="2">
    <location>
        <position position="107"/>
    </location>
    <ligand>
        <name>a divalent metal cation</name>
        <dbReference type="ChEBI" id="CHEBI:60240"/>
        <label>1</label>
    </ligand>
</feature>
<feature type="region of interest" description="Disordered" evidence="3">
    <location>
        <begin position="257"/>
        <end position="277"/>
    </location>
</feature>
<dbReference type="PANTHER" id="PTHR13799">
    <property type="entry name" value="NGG1 INTERACTING FACTOR 3"/>
    <property type="match status" value="1"/>
</dbReference>
<feature type="binding site" evidence="2">
    <location>
        <position position="239"/>
    </location>
    <ligand>
        <name>a divalent metal cation</name>
        <dbReference type="ChEBI" id="CHEBI:60240"/>
        <label>1</label>
    </ligand>
</feature>
<dbReference type="VEuPathDB" id="FungiDB:TRICI_005248"/>
<accession>A0A642UUU8</accession>
<evidence type="ECO:0000256" key="3">
    <source>
        <dbReference type="SAM" id="MobiDB-lite"/>
    </source>
</evidence>
<dbReference type="FunFam" id="3.40.1390.30:FF:000001">
    <property type="entry name" value="GTP cyclohydrolase 1 type 2"/>
    <property type="match status" value="1"/>
</dbReference>
<feature type="binding site" evidence="2">
    <location>
        <position position="235"/>
    </location>
    <ligand>
        <name>a divalent metal cation</name>
        <dbReference type="ChEBI" id="CHEBI:60240"/>
        <label>1</label>
    </ligand>
</feature>
<dbReference type="OrthoDB" id="3345469at2759"/>
<proteinExistence type="inferred from homology"/>
<evidence type="ECO:0000256" key="1">
    <source>
        <dbReference type="ARBA" id="ARBA00006964"/>
    </source>
</evidence>
<feature type="compositionally biased region" description="Acidic residues" evidence="3">
    <location>
        <begin position="267"/>
        <end position="277"/>
    </location>
</feature>
<dbReference type="InterPro" id="IPR002678">
    <property type="entry name" value="DUF34/NIF3"/>
</dbReference>
<dbReference type="Proteomes" id="UP000761534">
    <property type="component" value="Unassembled WGS sequence"/>
</dbReference>
<evidence type="ECO:0000313" key="4">
    <source>
        <dbReference type="EMBL" id="KAA8905696.1"/>
    </source>
</evidence>
<evidence type="ECO:0000256" key="2">
    <source>
        <dbReference type="PIRSR" id="PIRSR602678-1"/>
    </source>
</evidence>
<dbReference type="GO" id="GO:0005739">
    <property type="term" value="C:mitochondrion"/>
    <property type="evidence" value="ECO:0007669"/>
    <property type="project" value="TreeGrafter"/>
</dbReference>
<comment type="similarity">
    <text evidence="1">Belongs to the GTP cyclohydrolase I type 2/NIF3 family.</text>
</comment>
<dbReference type="NCBIfam" id="TIGR00486">
    <property type="entry name" value="YbgI_SA1388"/>
    <property type="match status" value="1"/>
</dbReference>
<keyword evidence="2" id="KW-0479">Metal-binding</keyword>
<dbReference type="Gene3D" id="3.40.1390.30">
    <property type="entry name" value="NIF3 (NGG1p interacting factor 3)-like"/>
    <property type="match status" value="2"/>
</dbReference>
<dbReference type="EMBL" id="SWFS01000409">
    <property type="protein sequence ID" value="KAA8905696.1"/>
    <property type="molecule type" value="Genomic_DNA"/>
</dbReference>
<feature type="binding site" evidence="2">
    <location>
        <position position="69"/>
    </location>
    <ligand>
        <name>a divalent metal cation</name>
        <dbReference type="ChEBI" id="CHEBI:60240"/>
        <label>1</label>
    </ligand>
</feature>
<evidence type="ECO:0000313" key="5">
    <source>
        <dbReference type="Proteomes" id="UP000761534"/>
    </source>
</evidence>
<dbReference type="AlphaFoldDB" id="A0A642UUU8"/>
<organism evidence="4 5">
    <name type="scientific">Trichomonascus ciferrii</name>
    <dbReference type="NCBI Taxonomy" id="44093"/>
    <lineage>
        <taxon>Eukaryota</taxon>
        <taxon>Fungi</taxon>
        <taxon>Dikarya</taxon>
        <taxon>Ascomycota</taxon>
        <taxon>Saccharomycotina</taxon>
        <taxon>Dipodascomycetes</taxon>
        <taxon>Dipodascales</taxon>
        <taxon>Trichomonascaceae</taxon>
        <taxon>Trichomonascus</taxon>
        <taxon>Trichomonascus ciferrii complex</taxon>
    </lineage>
</organism>